<comment type="similarity">
    <text evidence="1">Belongs to the CSN9 family.</text>
</comment>
<feature type="compositionally biased region" description="Low complexity" evidence="3">
    <location>
        <begin position="1"/>
        <end position="18"/>
    </location>
</feature>
<accession>A0A0M3I6K5</accession>
<feature type="region of interest" description="Disordered" evidence="3">
    <location>
        <begin position="1"/>
        <end position="33"/>
    </location>
</feature>
<evidence type="ECO:0000256" key="1">
    <source>
        <dbReference type="ARBA" id="ARBA00009162"/>
    </source>
</evidence>
<dbReference type="WBParaSite" id="ALUE_0001270101-mRNA-1">
    <property type="protein sequence ID" value="ALUE_0001270101-mRNA-1"/>
    <property type="gene ID" value="ALUE_0001270101"/>
</dbReference>
<sequence>MPGPPNSNYAQSNSASSNGMSDGAMRSTTNTADLMDFDETGAIAESGNHEKLVHTDFYNDFGDLFDNIQL</sequence>
<dbReference type="AlphaFoldDB" id="A0A0M3I6K5"/>
<reference evidence="5" key="1">
    <citation type="submission" date="2017-02" db="UniProtKB">
        <authorList>
            <consortium name="WormBaseParasite"/>
        </authorList>
    </citation>
    <scope>IDENTIFICATION</scope>
</reference>
<name>A0A0M3I6K5_ASCLU</name>
<evidence type="ECO:0000313" key="5">
    <source>
        <dbReference type="WBParaSite" id="ALUE_0001270101-mRNA-1"/>
    </source>
</evidence>
<organism evidence="4 5">
    <name type="scientific">Ascaris lumbricoides</name>
    <name type="common">Giant roundworm</name>
    <dbReference type="NCBI Taxonomy" id="6252"/>
    <lineage>
        <taxon>Eukaryota</taxon>
        <taxon>Metazoa</taxon>
        <taxon>Ecdysozoa</taxon>
        <taxon>Nematoda</taxon>
        <taxon>Chromadorea</taxon>
        <taxon>Rhabditida</taxon>
        <taxon>Spirurina</taxon>
        <taxon>Ascaridomorpha</taxon>
        <taxon>Ascaridoidea</taxon>
        <taxon>Ascarididae</taxon>
        <taxon>Ascaris</taxon>
    </lineage>
</organism>
<dbReference type="GO" id="GO:0008180">
    <property type="term" value="C:COP9 signalosome"/>
    <property type="evidence" value="ECO:0007669"/>
    <property type="project" value="UniProtKB-KW"/>
</dbReference>
<evidence type="ECO:0000256" key="2">
    <source>
        <dbReference type="ARBA" id="ARBA00022790"/>
    </source>
</evidence>
<proteinExistence type="inferred from homology"/>
<dbReference type="Proteomes" id="UP000036681">
    <property type="component" value="Unplaced"/>
</dbReference>
<dbReference type="InterPro" id="IPR029391">
    <property type="entry name" value="CSN9_metazoa"/>
</dbReference>
<keyword evidence="4" id="KW-1185">Reference proteome</keyword>
<evidence type="ECO:0000256" key="3">
    <source>
        <dbReference type="SAM" id="MobiDB-lite"/>
    </source>
</evidence>
<dbReference type="Pfam" id="PF15004">
    <property type="entry name" value="MYEOV2"/>
    <property type="match status" value="1"/>
</dbReference>
<evidence type="ECO:0000313" key="4">
    <source>
        <dbReference type="Proteomes" id="UP000036681"/>
    </source>
</evidence>
<protein>
    <submittedName>
        <fullName evidence="5">COP9 signalosome complex subunit 9</fullName>
    </submittedName>
</protein>
<keyword evidence="2" id="KW-0736">Signalosome</keyword>